<feature type="compositionally biased region" description="Basic residues" evidence="4">
    <location>
        <begin position="163"/>
        <end position="174"/>
    </location>
</feature>
<feature type="region of interest" description="Disordered" evidence="4">
    <location>
        <begin position="309"/>
        <end position="333"/>
    </location>
</feature>
<dbReference type="PROSITE" id="PS50006">
    <property type="entry name" value="FHA_DOMAIN"/>
    <property type="match status" value="1"/>
</dbReference>
<dbReference type="SUPFAM" id="SSF57903">
    <property type="entry name" value="FYVE/PHD zinc finger"/>
    <property type="match status" value="1"/>
</dbReference>
<feature type="region of interest" description="Disordered" evidence="4">
    <location>
        <begin position="63"/>
        <end position="86"/>
    </location>
</feature>
<evidence type="ECO:0000313" key="6">
    <source>
        <dbReference type="EMBL" id="PAA62934.1"/>
    </source>
</evidence>
<evidence type="ECO:0000313" key="7">
    <source>
        <dbReference type="EMBL" id="PAA94647.1"/>
    </source>
</evidence>
<feature type="compositionally biased region" description="Low complexity" evidence="4">
    <location>
        <begin position="309"/>
        <end position="323"/>
    </location>
</feature>
<protein>
    <recommendedName>
        <fullName evidence="5">FHA domain-containing protein</fullName>
    </recommendedName>
</protein>
<evidence type="ECO:0000256" key="4">
    <source>
        <dbReference type="SAM" id="MobiDB-lite"/>
    </source>
</evidence>
<dbReference type="Gene3D" id="3.30.40.10">
    <property type="entry name" value="Zinc/RING finger domain, C3HC4 (zinc finger)"/>
    <property type="match status" value="1"/>
</dbReference>
<dbReference type="InterPro" id="IPR008984">
    <property type="entry name" value="SMAD_FHA_dom_sf"/>
</dbReference>
<evidence type="ECO:0000256" key="2">
    <source>
        <dbReference type="ARBA" id="ARBA00022771"/>
    </source>
</evidence>
<dbReference type="InterPro" id="IPR011011">
    <property type="entry name" value="Znf_FYVE_PHD"/>
</dbReference>
<reference evidence="7 8" key="1">
    <citation type="submission" date="2017-06" db="EMBL/GenBank/DDBJ databases">
        <title>A platform for efficient transgenesis in Macrostomum lignano, a flatworm model organism for stem cell research.</title>
        <authorList>
            <person name="Berezikov E."/>
        </authorList>
    </citation>
    <scope>NUCLEOTIDE SEQUENCE [LARGE SCALE GENOMIC DNA]</scope>
    <source>
        <strain evidence="7">DV1</strain>
        <tissue evidence="7">Whole organism</tissue>
    </source>
</reference>
<dbReference type="InterPro" id="IPR019787">
    <property type="entry name" value="Znf_PHD-finger"/>
</dbReference>
<dbReference type="GO" id="GO:0008270">
    <property type="term" value="F:zinc ion binding"/>
    <property type="evidence" value="ECO:0007669"/>
    <property type="project" value="UniProtKB-KW"/>
</dbReference>
<organism evidence="7 8">
    <name type="scientific">Macrostomum lignano</name>
    <dbReference type="NCBI Taxonomy" id="282301"/>
    <lineage>
        <taxon>Eukaryota</taxon>
        <taxon>Metazoa</taxon>
        <taxon>Spiralia</taxon>
        <taxon>Lophotrochozoa</taxon>
        <taxon>Platyhelminthes</taxon>
        <taxon>Rhabditophora</taxon>
        <taxon>Macrostomorpha</taxon>
        <taxon>Macrostomida</taxon>
        <taxon>Macrostomidae</taxon>
        <taxon>Macrostomum</taxon>
    </lineage>
</organism>
<dbReference type="STRING" id="282301.A0A267HAX0"/>
<feature type="non-terminal residue" evidence="7">
    <location>
        <position position="1"/>
    </location>
</feature>
<keyword evidence="2" id="KW-0863">Zinc-finger</keyword>
<dbReference type="OrthoDB" id="1919692at2759"/>
<dbReference type="EMBL" id="NIVC01000004">
    <property type="protein sequence ID" value="PAA94647.1"/>
    <property type="molecule type" value="Genomic_DNA"/>
</dbReference>
<dbReference type="EMBL" id="NIVC01001887">
    <property type="protein sequence ID" value="PAA62934.1"/>
    <property type="molecule type" value="Genomic_DNA"/>
</dbReference>
<sequence length="410" mass="41329">QAEQQPQAGRPKWKLPALPLRQCKMCGDGCATGALIQCDLCPAAQHLACLGLERPPPSGLDFRCPAHPPADAEAASGSGGVKEKRQKRRRVALRCELAMALTKAAAAAPPDEAPPTGAGAAAAAVAKAAGIDGFLPAWRLDRPGGAAQSQPPVPQVVKDLYSGKRRQKRSKRRAAAADSFLSESSSGEREATPPPARTAEPLASALELSEAPPLAILHCAAPAAGGPPVALTRTGATVGLLAGNDIALAEQWGSDCVYAAASCHATIHYDPTGRVFELINYSQHGTVVDGQLFAPSAKRTWAAGVGFSGAKDGQKGAAKSAAGRRGGGLTGSAQRQSQSAAAATLAALDSAGHRFRLSGGGSGGGAGCRCLCSPVALFGGGGGGGCEDGAVLRHGSIIQIGCVLLVFVLP</sequence>
<name>A0A267HAX0_9PLAT</name>
<dbReference type="SMART" id="SM00249">
    <property type="entry name" value="PHD"/>
    <property type="match status" value="1"/>
</dbReference>
<dbReference type="InterPro" id="IPR000253">
    <property type="entry name" value="FHA_dom"/>
</dbReference>
<proteinExistence type="predicted"/>
<evidence type="ECO:0000259" key="5">
    <source>
        <dbReference type="PROSITE" id="PS50006"/>
    </source>
</evidence>
<evidence type="ECO:0000256" key="3">
    <source>
        <dbReference type="ARBA" id="ARBA00022833"/>
    </source>
</evidence>
<dbReference type="AlphaFoldDB" id="A0A267HAX0"/>
<dbReference type="Pfam" id="PF00628">
    <property type="entry name" value="PHD"/>
    <property type="match status" value="1"/>
</dbReference>
<feature type="domain" description="FHA" evidence="5">
    <location>
        <begin position="264"/>
        <end position="293"/>
    </location>
</feature>
<feature type="region of interest" description="Disordered" evidence="4">
    <location>
        <begin position="142"/>
        <end position="198"/>
    </location>
</feature>
<dbReference type="Proteomes" id="UP000215902">
    <property type="component" value="Unassembled WGS sequence"/>
</dbReference>
<keyword evidence="8" id="KW-1185">Reference proteome</keyword>
<gene>
    <name evidence="6" type="ORF">BOX15_Mlig031692g1</name>
    <name evidence="7" type="ORF">BOX15_Mlig031692g2</name>
</gene>
<dbReference type="SUPFAM" id="SSF49879">
    <property type="entry name" value="SMAD/FHA domain"/>
    <property type="match status" value="1"/>
</dbReference>
<keyword evidence="3" id="KW-0862">Zinc</keyword>
<comment type="caution">
    <text evidence="7">The sequence shown here is derived from an EMBL/GenBank/DDBJ whole genome shotgun (WGS) entry which is preliminary data.</text>
</comment>
<evidence type="ECO:0000313" key="8">
    <source>
        <dbReference type="Proteomes" id="UP000215902"/>
    </source>
</evidence>
<keyword evidence="1" id="KW-0479">Metal-binding</keyword>
<evidence type="ECO:0000256" key="1">
    <source>
        <dbReference type="ARBA" id="ARBA00022723"/>
    </source>
</evidence>
<accession>A0A267HAX0</accession>
<dbReference type="InterPro" id="IPR001965">
    <property type="entry name" value="Znf_PHD"/>
</dbReference>
<dbReference type="InterPro" id="IPR013083">
    <property type="entry name" value="Znf_RING/FYVE/PHD"/>
</dbReference>